<proteinExistence type="predicted"/>
<keyword evidence="4 5" id="KW-0472">Membrane</keyword>
<evidence type="ECO:0000256" key="5">
    <source>
        <dbReference type="SAM" id="Phobius"/>
    </source>
</evidence>
<feature type="transmembrane region" description="Helical" evidence="5">
    <location>
        <begin position="91"/>
        <end position="119"/>
    </location>
</feature>
<name>A0A919YSV9_9BACL</name>
<reference evidence="7" key="1">
    <citation type="submission" date="2021-03" db="EMBL/GenBank/DDBJ databases">
        <title>Antimicrobial resistance genes in bacteria isolated from Japanese honey, and their potential for conferring macrolide and lincosamide resistance in the American foulbrood pathogen Paenibacillus larvae.</title>
        <authorList>
            <person name="Okamoto M."/>
            <person name="Kumagai M."/>
            <person name="Kanamori H."/>
            <person name="Takamatsu D."/>
        </authorList>
    </citation>
    <scope>NUCLEOTIDE SEQUENCE</scope>
    <source>
        <strain evidence="7">J40TS1</strain>
    </source>
</reference>
<protein>
    <recommendedName>
        <fullName evidence="6">ABC-2 type transporter transmembrane domain-containing protein</fullName>
    </recommendedName>
</protein>
<evidence type="ECO:0000256" key="1">
    <source>
        <dbReference type="ARBA" id="ARBA00004141"/>
    </source>
</evidence>
<evidence type="ECO:0000259" key="6">
    <source>
        <dbReference type="Pfam" id="PF01061"/>
    </source>
</evidence>
<keyword evidence="2 5" id="KW-0812">Transmembrane</keyword>
<dbReference type="AlphaFoldDB" id="A0A919YSV9"/>
<feature type="transmembrane region" description="Helical" evidence="5">
    <location>
        <begin position="20"/>
        <end position="39"/>
    </location>
</feature>
<feature type="domain" description="ABC-2 type transporter transmembrane" evidence="6">
    <location>
        <begin position="11"/>
        <end position="203"/>
    </location>
</feature>
<gene>
    <name evidence="7" type="ORF">J40TS1_42240</name>
</gene>
<feature type="transmembrane region" description="Helical" evidence="5">
    <location>
        <begin position="131"/>
        <end position="155"/>
    </location>
</feature>
<feature type="transmembrane region" description="Helical" evidence="5">
    <location>
        <begin position="59"/>
        <end position="79"/>
    </location>
</feature>
<evidence type="ECO:0000313" key="8">
    <source>
        <dbReference type="Proteomes" id="UP000683139"/>
    </source>
</evidence>
<comment type="subcellular location">
    <subcellularLocation>
        <location evidence="1">Membrane</location>
        <topology evidence="1">Multi-pass membrane protein</topology>
    </subcellularLocation>
</comment>
<evidence type="ECO:0000256" key="2">
    <source>
        <dbReference type="ARBA" id="ARBA00022692"/>
    </source>
</evidence>
<accession>A0A919YSV9</accession>
<dbReference type="GO" id="GO:0140359">
    <property type="term" value="F:ABC-type transporter activity"/>
    <property type="evidence" value="ECO:0007669"/>
    <property type="project" value="InterPro"/>
</dbReference>
<dbReference type="Pfam" id="PF01061">
    <property type="entry name" value="ABC2_membrane"/>
    <property type="match status" value="1"/>
</dbReference>
<feature type="transmembrane region" description="Helical" evidence="5">
    <location>
        <begin position="216"/>
        <end position="237"/>
    </location>
</feature>
<dbReference type="GO" id="GO:0016020">
    <property type="term" value="C:membrane"/>
    <property type="evidence" value="ECO:0007669"/>
    <property type="project" value="UniProtKB-SubCell"/>
</dbReference>
<evidence type="ECO:0000313" key="7">
    <source>
        <dbReference type="EMBL" id="GIP18582.1"/>
    </source>
</evidence>
<feature type="transmembrane region" description="Helical" evidence="5">
    <location>
        <begin position="167"/>
        <end position="184"/>
    </location>
</feature>
<sequence>MRVISTLPFTLLRMLKSYIFLLLLLVVPMLLLTFFYFILSDAVNESGESYLYETAISQVLVFQLFGGSIVMTFIHYDLFTKHKERMQLLPFHLPMYAASIVACGTLFSIILGVCLMVFSHFVLGVMLGNELWMLVIICLMAILSSLVCLILTFSVKSFKLAERLSEIYGIGFVVLAGLFFPMPQTPFFQFMGSYGNPLALSIMSVKEMNRGNSSEALQYACILLLAIAVLFVVMLLTGRRKWG</sequence>
<dbReference type="EMBL" id="BOSE01000009">
    <property type="protein sequence ID" value="GIP18582.1"/>
    <property type="molecule type" value="Genomic_DNA"/>
</dbReference>
<comment type="caution">
    <text evidence="7">The sequence shown here is derived from an EMBL/GenBank/DDBJ whole genome shotgun (WGS) entry which is preliminary data.</text>
</comment>
<keyword evidence="8" id="KW-1185">Reference proteome</keyword>
<dbReference type="RefSeq" id="WP_213519199.1">
    <property type="nucleotide sequence ID" value="NZ_BOSE01000009.1"/>
</dbReference>
<evidence type="ECO:0000256" key="4">
    <source>
        <dbReference type="ARBA" id="ARBA00023136"/>
    </source>
</evidence>
<dbReference type="InterPro" id="IPR013525">
    <property type="entry name" value="ABC2_TM"/>
</dbReference>
<dbReference type="Proteomes" id="UP000683139">
    <property type="component" value="Unassembled WGS sequence"/>
</dbReference>
<keyword evidence="3 5" id="KW-1133">Transmembrane helix</keyword>
<evidence type="ECO:0000256" key="3">
    <source>
        <dbReference type="ARBA" id="ARBA00022989"/>
    </source>
</evidence>
<organism evidence="7 8">
    <name type="scientific">Paenibacillus montaniterrae</name>
    <dbReference type="NCBI Taxonomy" id="429341"/>
    <lineage>
        <taxon>Bacteria</taxon>
        <taxon>Bacillati</taxon>
        <taxon>Bacillota</taxon>
        <taxon>Bacilli</taxon>
        <taxon>Bacillales</taxon>
        <taxon>Paenibacillaceae</taxon>
        <taxon>Paenibacillus</taxon>
    </lineage>
</organism>